<dbReference type="InterPro" id="IPR003780">
    <property type="entry name" value="COX15/CtaA_fam"/>
</dbReference>
<evidence type="ECO:0000256" key="10">
    <source>
        <dbReference type="ARBA" id="ARBA00044501"/>
    </source>
</evidence>
<proteinExistence type="inferred from homology"/>
<evidence type="ECO:0000313" key="13">
    <source>
        <dbReference type="EMBL" id="GAU90871.1"/>
    </source>
</evidence>
<evidence type="ECO:0000256" key="2">
    <source>
        <dbReference type="ARBA" id="ARBA00004141"/>
    </source>
</evidence>
<feature type="transmembrane region" description="Helical" evidence="12">
    <location>
        <begin position="169"/>
        <end position="187"/>
    </location>
</feature>
<dbReference type="OrthoDB" id="1726137at2759"/>
<evidence type="ECO:0000256" key="11">
    <source>
        <dbReference type="ARBA" id="ARBA00048044"/>
    </source>
</evidence>
<evidence type="ECO:0000256" key="6">
    <source>
        <dbReference type="ARBA" id="ARBA00023002"/>
    </source>
</evidence>
<keyword evidence="9 12" id="KW-0472">Membrane</keyword>
<evidence type="ECO:0000313" key="14">
    <source>
        <dbReference type="Proteomes" id="UP000186922"/>
    </source>
</evidence>
<evidence type="ECO:0000256" key="1">
    <source>
        <dbReference type="ARBA" id="ARBA00001970"/>
    </source>
</evidence>
<comment type="subcellular location">
    <subcellularLocation>
        <location evidence="2">Membrane</location>
        <topology evidence="2">Multi-pass membrane protein</topology>
    </subcellularLocation>
</comment>
<keyword evidence="7" id="KW-0408">Iron</keyword>
<evidence type="ECO:0000256" key="5">
    <source>
        <dbReference type="ARBA" id="ARBA00022989"/>
    </source>
</evidence>
<dbReference type="Pfam" id="PF02628">
    <property type="entry name" value="COX15-CtaA"/>
    <property type="match status" value="1"/>
</dbReference>
<dbReference type="PANTHER" id="PTHR23289:SF2">
    <property type="entry name" value="CYTOCHROME C OXIDASE ASSEMBLY PROTEIN COX15 HOMOLOG"/>
    <property type="match status" value="1"/>
</dbReference>
<keyword evidence="6" id="KW-0560">Oxidoreductase</keyword>
<dbReference type="GO" id="GO:0005743">
    <property type="term" value="C:mitochondrial inner membrane"/>
    <property type="evidence" value="ECO:0007669"/>
    <property type="project" value="TreeGrafter"/>
</dbReference>
<reference evidence="13 14" key="1">
    <citation type="journal article" date="2016" name="Nat. Commun.">
        <title>Extremotolerant tardigrade genome and improved radiotolerance of human cultured cells by tardigrade-unique protein.</title>
        <authorList>
            <person name="Hashimoto T."/>
            <person name="Horikawa D.D."/>
            <person name="Saito Y."/>
            <person name="Kuwahara H."/>
            <person name="Kozuka-Hata H."/>
            <person name="Shin-I T."/>
            <person name="Minakuchi Y."/>
            <person name="Ohishi K."/>
            <person name="Motoyama A."/>
            <person name="Aizu T."/>
            <person name="Enomoto A."/>
            <person name="Kondo K."/>
            <person name="Tanaka S."/>
            <person name="Hara Y."/>
            <person name="Koshikawa S."/>
            <person name="Sagara H."/>
            <person name="Miura T."/>
            <person name="Yokobori S."/>
            <person name="Miyagawa K."/>
            <person name="Suzuki Y."/>
            <person name="Kubo T."/>
            <person name="Oyama M."/>
            <person name="Kohara Y."/>
            <person name="Fujiyama A."/>
            <person name="Arakawa K."/>
            <person name="Katayama T."/>
            <person name="Toyoda A."/>
            <person name="Kunieda T."/>
        </authorList>
    </citation>
    <scope>NUCLEOTIDE SEQUENCE [LARGE SCALE GENOMIC DNA]</scope>
    <source>
        <strain evidence="13 14">YOKOZUNA-1</strain>
    </source>
</reference>
<dbReference type="Proteomes" id="UP000186922">
    <property type="component" value="Unassembled WGS sequence"/>
</dbReference>
<keyword evidence="4" id="KW-0479">Metal-binding</keyword>
<organism evidence="13 14">
    <name type="scientific">Ramazzottius varieornatus</name>
    <name type="common">Water bear</name>
    <name type="synonym">Tardigrade</name>
    <dbReference type="NCBI Taxonomy" id="947166"/>
    <lineage>
        <taxon>Eukaryota</taxon>
        <taxon>Metazoa</taxon>
        <taxon>Ecdysozoa</taxon>
        <taxon>Tardigrada</taxon>
        <taxon>Eutardigrada</taxon>
        <taxon>Parachela</taxon>
        <taxon>Hypsibioidea</taxon>
        <taxon>Ramazzottiidae</taxon>
        <taxon>Ramazzottius</taxon>
    </lineage>
</organism>
<feature type="transmembrane region" description="Helical" evidence="12">
    <location>
        <begin position="54"/>
        <end position="74"/>
    </location>
</feature>
<sequence>MLSTGMIRRSGHLFQWTRVFCGRNASTKRCLSQYMAVLTKPAAQATTRSRDRIVGYWMLGCGGMVVGAVMLGGITRLTESGLSITEWQPVRGVRPPVGHKEWEIEFEKYMQSPEFKHKNAHITLSEFKWIWYMEYAHRLWGRAVGLAIVLPATFFWAKGWLTPSLKKKVLAFAALVGFQGFLGWYMVRSGLTEKKNQYEIPRVSQYRLCAHLTAALLLYAGLFWEGLSLVLKPQAVPVRPLHLTTLTRFSKAAVGLTFITALSGAFVAGLDAGLVYNSWPKMADRWIPSDLFSITPLWRNHFENHSMAQFQHRWLGYLTTGCVAALWLYSRKKLPPRAQVAANLMLVMVFMQVGLGVATLLTYVPTPTAVAHQSGSVALLSFSLWLLHELKRMPKV</sequence>
<comment type="cofactor">
    <cofactor evidence="1">
        <name>heme b</name>
        <dbReference type="ChEBI" id="CHEBI:60344"/>
    </cofactor>
</comment>
<comment type="caution">
    <text evidence="13">The sequence shown here is derived from an EMBL/GenBank/DDBJ whole genome shotgun (WGS) entry which is preliminary data.</text>
</comment>
<evidence type="ECO:0000256" key="7">
    <source>
        <dbReference type="ARBA" id="ARBA00023004"/>
    </source>
</evidence>
<feature type="transmembrane region" description="Helical" evidence="12">
    <location>
        <begin position="210"/>
        <end position="231"/>
    </location>
</feature>
<dbReference type="HAMAP" id="MF_01665">
    <property type="entry name" value="HemeA_synth_type2"/>
    <property type="match status" value="1"/>
</dbReference>
<evidence type="ECO:0000256" key="9">
    <source>
        <dbReference type="ARBA" id="ARBA00023136"/>
    </source>
</evidence>
<dbReference type="GO" id="GO:0006784">
    <property type="term" value="P:heme A biosynthetic process"/>
    <property type="evidence" value="ECO:0007669"/>
    <property type="project" value="InterPro"/>
</dbReference>
<feature type="transmembrane region" description="Helical" evidence="12">
    <location>
        <begin position="314"/>
        <end position="330"/>
    </location>
</feature>
<gene>
    <name evidence="13" type="primary">RvY_03230-1</name>
    <name evidence="13" type="synonym">RvY_03230.1</name>
    <name evidence="13" type="ORF">RvY_03230</name>
</gene>
<dbReference type="GO" id="GO:0120547">
    <property type="term" value="F:heme A synthase activity"/>
    <property type="evidence" value="ECO:0007669"/>
    <property type="project" value="UniProtKB-EC"/>
</dbReference>
<evidence type="ECO:0000256" key="3">
    <source>
        <dbReference type="ARBA" id="ARBA00022692"/>
    </source>
</evidence>
<evidence type="ECO:0000256" key="8">
    <source>
        <dbReference type="ARBA" id="ARBA00023133"/>
    </source>
</evidence>
<protein>
    <recommendedName>
        <fullName evidence="15">Cytochrome c oxidase assembly protein COX15</fullName>
    </recommendedName>
</protein>
<name>A0A1D1UN69_RAMVA</name>
<keyword evidence="5 12" id="KW-1133">Transmembrane helix</keyword>
<comment type="catalytic activity">
    <reaction evidence="11">
        <text>Fe(II)-heme o + 2 A + H2O = Fe(II)-heme a + 2 AH2</text>
        <dbReference type="Rhea" id="RHEA:63388"/>
        <dbReference type="ChEBI" id="CHEBI:13193"/>
        <dbReference type="ChEBI" id="CHEBI:15377"/>
        <dbReference type="ChEBI" id="CHEBI:17499"/>
        <dbReference type="ChEBI" id="CHEBI:60530"/>
        <dbReference type="ChEBI" id="CHEBI:61715"/>
        <dbReference type="EC" id="1.17.99.9"/>
    </reaction>
    <physiologicalReaction direction="left-to-right" evidence="11">
        <dbReference type="Rhea" id="RHEA:63389"/>
    </physiologicalReaction>
</comment>
<keyword evidence="14" id="KW-1185">Reference proteome</keyword>
<evidence type="ECO:0000256" key="4">
    <source>
        <dbReference type="ARBA" id="ARBA00022723"/>
    </source>
</evidence>
<evidence type="ECO:0000256" key="12">
    <source>
        <dbReference type="SAM" id="Phobius"/>
    </source>
</evidence>
<feature type="transmembrane region" description="Helical" evidence="12">
    <location>
        <begin position="342"/>
        <end position="364"/>
    </location>
</feature>
<comment type="pathway">
    <text evidence="10">Porphyrin-containing compound metabolism; heme A biosynthesis; heme A from heme O: step 1/1.</text>
</comment>
<dbReference type="EMBL" id="BDGG01000001">
    <property type="protein sequence ID" value="GAU90871.1"/>
    <property type="molecule type" value="Genomic_DNA"/>
</dbReference>
<feature type="transmembrane region" description="Helical" evidence="12">
    <location>
        <begin position="139"/>
        <end position="157"/>
    </location>
</feature>
<dbReference type="STRING" id="947166.A0A1D1UN69"/>
<dbReference type="GO" id="GO:0046872">
    <property type="term" value="F:metal ion binding"/>
    <property type="evidence" value="ECO:0007669"/>
    <property type="project" value="UniProtKB-KW"/>
</dbReference>
<feature type="transmembrane region" description="Helical" evidence="12">
    <location>
        <begin position="370"/>
        <end position="387"/>
    </location>
</feature>
<feature type="transmembrane region" description="Helical" evidence="12">
    <location>
        <begin position="252"/>
        <end position="276"/>
    </location>
</feature>
<keyword evidence="3 12" id="KW-0812">Transmembrane</keyword>
<dbReference type="PANTHER" id="PTHR23289">
    <property type="entry name" value="CYTOCHROME C OXIDASE ASSEMBLY PROTEIN COX15"/>
    <property type="match status" value="1"/>
</dbReference>
<evidence type="ECO:0008006" key="15">
    <source>
        <dbReference type="Google" id="ProtNLM"/>
    </source>
</evidence>
<keyword evidence="8" id="KW-0350">Heme biosynthesis</keyword>
<accession>A0A1D1UN69</accession>
<dbReference type="AlphaFoldDB" id="A0A1D1UN69"/>
<dbReference type="GO" id="GO:0016653">
    <property type="term" value="F:oxidoreductase activity, acting on NAD(P)H, heme protein as acceptor"/>
    <property type="evidence" value="ECO:0007669"/>
    <property type="project" value="TreeGrafter"/>
</dbReference>
<dbReference type="InterPro" id="IPR023754">
    <property type="entry name" value="HemeA_Synthase_type2"/>
</dbReference>